<dbReference type="Pfam" id="PF00239">
    <property type="entry name" value="Resolvase"/>
    <property type="match status" value="1"/>
</dbReference>
<dbReference type="RefSeq" id="WP_022007302.1">
    <property type="nucleotide sequence ID" value="NZ_AP031443.1"/>
</dbReference>
<keyword evidence="1" id="KW-0229">DNA integration</keyword>
<dbReference type="GO" id="GO:0000150">
    <property type="term" value="F:DNA strand exchange activity"/>
    <property type="evidence" value="ECO:0007669"/>
    <property type="project" value="InterPro"/>
</dbReference>
<dbReference type="Gene3D" id="3.90.1750.20">
    <property type="entry name" value="Putative Large Serine Recombinase, Chain B, Domain 2"/>
    <property type="match status" value="1"/>
</dbReference>
<dbReference type="SMART" id="SM00857">
    <property type="entry name" value="Resolvase"/>
    <property type="match status" value="1"/>
</dbReference>
<feature type="active site" description="O-(5'-phospho-DNA)-serine intermediate" evidence="4 5">
    <location>
        <position position="11"/>
    </location>
</feature>
<dbReference type="CDD" id="cd00338">
    <property type="entry name" value="Ser_Recombinase"/>
    <property type="match status" value="1"/>
</dbReference>
<dbReference type="PANTHER" id="PTHR30461">
    <property type="entry name" value="DNA-INVERTASE FROM LAMBDOID PROPHAGE"/>
    <property type="match status" value="1"/>
</dbReference>
<dbReference type="EMBL" id="CACRTL010000003">
    <property type="protein sequence ID" value="VYT57825.1"/>
    <property type="molecule type" value="Genomic_DNA"/>
</dbReference>
<dbReference type="InterPro" id="IPR050639">
    <property type="entry name" value="SSR_resolvase"/>
</dbReference>
<evidence type="ECO:0000256" key="3">
    <source>
        <dbReference type="ARBA" id="ARBA00023172"/>
    </source>
</evidence>
<keyword evidence="2" id="KW-0238">DNA-binding</keyword>
<evidence type="ECO:0000256" key="1">
    <source>
        <dbReference type="ARBA" id="ARBA00022908"/>
    </source>
</evidence>
<dbReference type="InterPro" id="IPR036162">
    <property type="entry name" value="Resolvase-like_N_sf"/>
</dbReference>
<dbReference type="SUPFAM" id="SSF53041">
    <property type="entry name" value="Resolvase-like"/>
    <property type="match status" value="1"/>
</dbReference>
<dbReference type="AlphaFoldDB" id="A0A6N2XU28"/>
<gene>
    <name evidence="7" type="ORF">CRLFYP8_00528</name>
</gene>
<dbReference type="InterPro" id="IPR006119">
    <property type="entry name" value="Resolv_N"/>
</dbReference>
<evidence type="ECO:0000313" key="7">
    <source>
        <dbReference type="EMBL" id="VYT57825.1"/>
    </source>
</evidence>
<evidence type="ECO:0000256" key="5">
    <source>
        <dbReference type="PROSITE-ProRule" id="PRU10137"/>
    </source>
</evidence>
<name>A0A6N2XU28_9FIRM</name>
<feature type="domain" description="Resolvase/invertase-type recombinase catalytic" evidence="6">
    <location>
        <begin position="3"/>
        <end position="154"/>
    </location>
</feature>
<dbReference type="PANTHER" id="PTHR30461:SF23">
    <property type="entry name" value="DNA RECOMBINASE-RELATED"/>
    <property type="match status" value="1"/>
</dbReference>
<dbReference type="PROSITE" id="PS00397">
    <property type="entry name" value="RECOMBINASES_1"/>
    <property type="match status" value="1"/>
</dbReference>
<evidence type="ECO:0000256" key="2">
    <source>
        <dbReference type="ARBA" id="ARBA00023125"/>
    </source>
</evidence>
<dbReference type="InterPro" id="IPR038109">
    <property type="entry name" value="DNA_bind_recomb_sf"/>
</dbReference>
<accession>A0A6N2XU28</accession>
<dbReference type="InterPro" id="IPR006118">
    <property type="entry name" value="Recombinase_CS"/>
</dbReference>
<dbReference type="Gene3D" id="3.40.50.1390">
    <property type="entry name" value="Resolvase, N-terminal catalytic domain"/>
    <property type="match status" value="1"/>
</dbReference>
<dbReference type="GO" id="GO:0015074">
    <property type="term" value="P:DNA integration"/>
    <property type="evidence" value="ECO:0007669"/>
    <property type="project" value="UniProtKB-KW"/>
</dbReference>
<dbReference type="PROSITE" id="PS51736">
    <property type="entry name" value="RECOMBINASES_3"/>
    <property type="match status" value="1"/>
</dbReference>
<dbReference type="GO" id="GO:0003677">
    <property type="term" value="F:DNA binding"/>
    <property type="evidence" value="ECO:0007669"/>
    <property type="project" value="UniProtKB-KW"/>
</dbReference>
<reference evidence="7" key="1">
    <citation type="submission" date="2019-11" db="EMBL/GenBank/DDBJ databases">
        <authorList>
            <person name="Feng L."/>
        </authorList>
    </citation>
    <scope>NUCLEOTIDE SEQUENCE</scope>
    <source>
        <strain evidence="7">CramosumLFYP8</strain>
    </source>
</reference>
<evidence type="ECO:0000256" key="4">
    <source>
        <dbReference type="PIRSR" id="PIRSR606118-50"/>
    </source>
</evidence>
<sequence length="217" mass="25136">MKLKIAYCRVSTMKQARDGVGIDTQKRMIAEHALATNLIKSTDELSFFIDDGFSGGDLCRPKMNELLKEIKNGNVEMILAYDLARISRDVQDSNLFLKLILNHGIKLICLYDDAKINTASDRFSTNIKLSNNQFERERTIERTNDGLISIVESGRYPCGGKMTFGWYRDEDKNIQLDKKVYNIIRNAFNYVIEEWETSDVRDYLNKAQKKTVYYRIC</sequence>
<protein>
    <recommendedName>
        <fullName evidence="6">Resolvase/invertase-type recombinase catalytic domain-containing protein</fullName>
    </recommendedName>
</protein>
<keyword evidence="3" id="KW-0233">DNA recombination</keyword>
<proteinExistence type="predicted"/>
<organism evidence="7">
    <name type="scientific">Thomasclavelia ramosa</name>
    <dbReference type="NCBI Taxonomy" id="1547"/>
    <lineage>
        <taxon>Bacteria</taxon>
        <taxon>Bacillati</taxon>
        <taxon>Bacillota</taxon>
        <taxon>Erysipelotrichia</taxon>
        <taxon>Erysipelotrichales</taxon>
        <taxon>Coprobacillaceae</taxon>
        <taxon>Thomasclavelia</taxon>
    </lineage>
</organism>
<evidence type="ECO:0000259" key="6">
    <source>
        <dbReference type="PROSITE" id="PS51736"/>
    </source>
</evidence>